<protein>
    <submittedName>
        <fullName evidence="1">Uncharacterized protein</fullName>
    </submittedName>
</protein>
<evidence type="ECO:0000313" key="1">
    <source>
        <dbReference type="EMBL" id="EJF91672.1"/>
    </source>
</evidence>
<name>J1K2G1_9HYPH</name>
<dbReference type="STRING" id="1094558.ME5_00051"/>
<dbReference type="HOGENOM" id="CLU_2178658_0_0_5"/>
<reference evidence="1 2" key="1">
    <citation type="submission" date="2012-03" db="EMBL/GenBank/DDBJ databases">
        <title>The Genome Sequence of Bartonella tamiae Th239.</title>
        <authorList>
            <consortium name="The Broad Institute Genome Sequencing Platform"/>
            <consortium name="The Broad Institute Genome Sequencing Center for Infectious Disease"/>
            <person name="Feldgarden M."/>
            <person name="Kirby J."/>
            <person name="Kosoy M."/>
            <person name="Birtles R."/>
            <person name="Probert W.S."/>
            <person name="Chiaraviglio L."/>
            <person name="Young S.K."/>
            <person name="Zeng Q."/>
            <person name="Gargeya S."/>
            <person name="Fitzgerald M."/>
            <person name="Haas B."/>
            <person name="Abouelleil A."/>
            <person name="Alvarado L."/>
            <person name="Arachchi H.M."/>
            <person name="Berlin A."/>
            <person name="Chapman S.B."/>
            <person name="Gearin G."/>
            <person name="Goldberg J."/>
            <person name="Griggs A."/>
            <person name="Gujja S."/>
            <person name="Hansen M."/>
            <person name="Heiman D."/>
            <person name="Howarth C."/>
            <person name="Larimer J."/>
            <person name="Lui A."/>
            <person name="MacDonald P.J.P."/>
            <person name="McCowen C."/>
            <person name="Montmayeur A."/>
            <person name="Murphy C."/>
            <person name="Neiman D."/>
            <person name="Pearson M."/>
            <person name="Priest M."/>
            <person name="Roberts A."/>
            <person name="Saif S."/>
            <person name="Shea T."/>
            <person name="Sisk P."/>
            <person name="Stolte C."/>
            <person name="Sykes S."/>
            <person name="Wortman J."/>
            <person name="Nusbaum C."/>
            <person name="Birren B."/>
        </authorList>
    </citation>
    <scope>NUCLEOTIDE SEQUENCE [LARGE SCALE GENOMIC DNA]</scope>
    <source>
        <strain evidence="1 2">Th239</strain>
    </source>
</reference>
<organism evidence="1 2">
    <name type="scientific">Bartonella tamiae Th239</name>
    <dbReference type="NCBI Taxonomy" id="1094558"/>
    <lineage>
        <taxon>Bacteria</taxon>
        <taxon>Pseudomonadati</taxon>
        <taxon>Pseudomonadota</taxon>
        <taxon>Alphaproteobacteria</taxon>
        <taxon>Hyphomicrobiales</taxon>
        <taxon>Bartonellaceae</taxon>
        <taxon>Bartonella</taxon>
    </lineage>
</organism>
<dbReference type="PATRIC" id="fig|1094558.3.peg.52"/>
<keyword evidence="2" id="KW-1185">Reference proteome</keyword>
<dbReference type="OrthoDB" id="8402166at2"/>
<evidence type="ECO:0000313" key="2">
    <source>
        <dbReference type="Proteomes" id="UP000008952"/>
    </source>
</evidence>
<dbReference type="EMBL" id="AIMB01000001">
    <property type="protein sequence ID" value="EJF91672.1"/>
    <property type="molecule type" value="Genomic_DNA"/>
</dbReference>
<gene>
    <name evidence="1" type="ORF">ME5_00051</name>
</gene>
<accession>J1K2G1</accession>
<sequence length="109" mass="12298">MARGGYRIGAGRPKGQASVKIDKKDIKTIKKSAKLSKKSPLEYMLDVMNDESVEENRRDKMAIAAAPYVHERAIDKKLGKKEQKKENAKTAVNIFTQRRTRPKLAINNS</sequence>
<proteinExistence type="predicted"/>
<dbReference type="AlphaFoldDB" id="J1K2G1"/>
<comment type="caution">
    <text evidence="1">The sequence shown here is derived from an EMBL/GenBank/DDBJ whole genome shotgun (WGS) entry which is preliminary data.</text>
</comment>
<dbReference type="Proteomes" id="UP000008952">
    <property type="component" value="Unassembled WGS sequence"/>
</dbReference>